<sequence>MKLDLREMNKLEIVLKQKGAFYKRIPLPEDGIKEQIVVYSPTDGRRIWDAVIGLGTYGSRAGLLELMWEDSGYVIGPLTAEGVIRETEGYEQR</sequence>
<proteinExistence type="predicted"/>
<reference evidence="1 2" key="1">
    <citation type="submission" date="2020-10" db="EMBL/GenBank/DDBJ databases">
        <title>ChiBAC.</title>
        <authorList>
            <person name="Zenner C."/>
            <person name="Hitch T.C.A."/>
            <person name="Clavel T."/>
        </authorList>
    </citation>
    <scope>NUCLEOTIDE SEQUENCE [LARGE SCALE GENOMIC DNA]</scope>
    <source>
        <strain evidence="1 2">DSM 108706</strain>
    </source>
</reference>
<keyword evidence="2" id="KW-1185">Reference proteome</keyword>
<gene>
    <name evidence="1" type="ORF">INF20_06060</name>
</gene>
<organism evidence="1 2">
    <name type="scientific">Gallibacter intestinalis</name>
    <dbReference type="NCBI Taxonomy" id="2779356"/>
    <lineage>
        <taxon>Bacteria</taxon>
        <taxon>Bacillati</taxon>
        <taxon>Bacillota</taxon>
        <taxon>Clostridia</taxon>
        <taxon>Eubacteriales</taxon>
        <taxon>Eubacteriaceae</taxon>
        <taxon>Gallibacter</taxon>
    </lineage>
</organism>
<accession>A0ABR9QY74</accession>
<evidence type="ECO:0000313" key="1">
    <source>
        <dbReference type="EMBL" id="MBE5035837.1"/>
    </source>
</evidence>
<dbReference type="Proteomes" id="UP001516588">
    <property type="component" value="Unassembled WGS sequence"/>
</dbReference>
<protein>
    <submittedName>
        <fullName evidence="1">Uncharacterized protein</fullName>
    </submittedName>
</protein>
<evidence type="ECO:0000313" key="2">
    <source>
        <dbReference type="Proteomes" id="UP001516588"/>
    </source>
</evidence>
<name>A0ABR9QY74_9FIRM</name>
<dbReference type="RefSeq" id="WP_226385485.1">
    <property type="nucleotide sequence ID" value="NZ_JADCKA010000009.1"/>
</dbReference>
<dbReference type="EMBL" id="JADCKA010000009">
    <property type="protein sequence ID" value="MBE5035837.1"/>
    <property type="molecule type" value="Genomic_DNA"/>
</dbReference>
<comment type="caution">
    <text evidence="1">The sequence shown here is derived from an EMBL/GenBank/DDBJ whole genome shotgun (WGS) entry which is preliminary data.</text>
</comment>